<protein>
    <recommendedName>
        <fullName evidence="7">Semialdehyde dehydrogenase NAD-binding domain-containing protein</fullName>
    </recommendedName>
</protein>
<dbReference type="Gene3D" id="3.40.50.720">
    <property type="entry name" value="NAD(P)-binding Rossmann-like Domain"/>
    <property type="match status" value="1"/>
</dbReference>
<dbReference type="InterPro" id="IPR000534">
    <property type="entry name" value="Semialdehyde_DH_NAD-bd"/>
</dbReference>
<dbReference type="InterPro" id="IPR050085">
    <property type="entry name" value="AGPR"/>
</dbReference>
<sequence>MLSATSGTVRVAARPLTSPHPVLSLLRAICPTPSTQTGTPPLGKKNASNDTPSRIGLIGARGYTGQALINLLNEHPNMDIRHVSSRELEGQELKEYTKRKIVYENLSPEEVAQLDKDGKVDCWVMALPNGVCGPFVQALGQSSSLVVDLSADYRFDDTWGSYGLPELVQRSKIAQATRISNPGCYATGSQLALAPIVEHLGGMPTRYQVFGVSGYSGAGTKPSPKNDVNLLADNLMPYSLTGHIHEREISHHLGVPTAFIPHCASWFRGIHLTINIPLNKTMTSRDIRQIYQDRYAGEKLVKVVGEAPLVKSIQNKHGVEIGGFAVDSTGKRVVVCATIDNLNKGAATQCLQNMNLALGYDEYQGIPLD</sequence>
<keyword evidence="9" id="KW-1185">Reference proteome</keyword>
<comment type="pathway">
    <text evidence="1">Amino-acid biosynthesis; L-arginine biosynthesis; N(2)-acetyl-L-ornithine from L-glutamate: step 3/4.</text>
</comment>
<gene>
    <name evidence="8" type="ORF">GQX73_g5194</name>
</gene>
<dbReference type="EMBL" id="WUBL01000052">
    <property type="protein sequence ID" value="KAF2968384.1"/>
    <property type="molecule type" value="Genomic_DNA"/>
</dbReference>
<keyword evidence="4" id="KW-0521">NADP</keyword>
<dbReference type="GO" id="GO:0006526">
    <property type="term" value="P:L-arginine biosynthetic process"/>
    <property type="evidence" value="ECO:0007669"/>
    <property type="project" value="UniProtKB-UniPathway"/>
</dbReference>
<dbReference type="PANTHER" id="PTHR32338">
    <property type="entry name" value="N-ACETYL-GAMMA-GLUTAMYL-PHOSPHATE REDUCTASE, CHLOROPLASTIC-RELATED-RELATED"/>
    <property type="match status" value="1"/>
</dbReference>
<dbReference type="Gene3D" id="3.30.360.10">
    <property type="entry name" value="Dihydrodipicolinate Reductase, domain 2"/>
    <property type="match status" value="1"/>
</dbReference>
<dbReference type="GO" id="GO:0070401">
    <property type="term" value="F:NADP+ binding"/>
    <property type="evidence" value="ECO:0007669"/>
    <property type="project" value="InterPro"/>
</dbReference>
<dbReference type="Proteomes" id="UP000481858">
    <property type="component" value="Unassembled WGS sequence"/>
</dbReference>
<dbReference type="Pfam" id="PF22698">
    <property type="entry name" value="Semialdhyde_dhC_1"/>
    <property type="match status" value="1"/>
</dbReference>
<evidence type="ECO:0000313" key="8">
    <source>
        <dbReference type="EMBL" id="KAF2968384.1"/>
    </source>
</evidence>
<dbReference type="InterPro" id="IPR000706">
    <property type="entry name" value="AGPR_type-1"/>
</dbReference>
<dbReference type="CDD" id="cd23936">
    <property type="entry name" value="AGPR_C_ARG5_6_like"/>
    <property type="match status" value="1"/>
</dbReference>
<reference evidence="8 9" key="1">
    <citation type="submission" date="2019-12" db="EMBL/GenBank/DDBJ databases">
        <title>Draft genome sequence of the ascomycete Xylaria multiplex DSM 110363.</title>
        <authorList>
            <person name="Buettner E."/>
            <person name="Kellner H."/>
        </authorList>
    </citation>
    <scope>NUCLEOTIDE SEQUENCE [LARGE SCALE GENOMIC DNA]</scope>
    <source>
        <strain evidence="8 9">DSM 110363</strain>
    </source>
</reference>
<evidence type="ECO:0000313" key="9">
    <source>
        <dbReference type="Proteomes" id="UP000481858"/>
    </source>
</evidence>
<dbReference type="SMART" id="SM00859">
    <property type="entry name" value="Semialdhyde_dh"/>
    <property type="match status" value="1"/>
</dbReference>
<dbReference type="OrthoDB" id="438291at2759"/>
<feature type="domain" description="Semialdehyde dehydrogenase NAD-binding" evidence="7">
    <location>
        <begin position="54"/>
        <end position="176"/>
    </location>
</feature>
<organism evidence="8 9">
    <name type="scientific">Xylaria multiplex</name>
    <dbReference type="NCBI Taxonomy" id="323545"/>
    <lineage>
        <taxon>Eukaryota</taxon>
        <taxon>Fungi</taxon>
        <taxon>Dikarya</taxon>
        <taxon>Ascomycota</taxon>
        <taxon>Pezizomycotina</taxon>
        <taxon>Sordariomycetes</taxon>
        <taxon>Xylariomycetidae</taxon>
        <taxon>Xylariales</taxon>
        <taxon>Xylariaceae</taxon>
        <taxon>Xylaria</taxon>
    </lineage>
</organism>
<evidence type="ECO:0000256" key="5">
    <source>
        <dbReference type="ARBA" id="ARBA00023002"/>
    </source>
</evidence>
<dbReference type="HAMAP" id="MF_00150">
    <property type="entry name" value="ArgC_type1"/>
    <property type="match status" value="1"/>
</dbReference>
<proteinExistence type="inferred from homology"/>
<accession>A0A7C8IUP4</accession>
<dbReference type="AlphaFoldDB" id="A0A7C8IUP4"/>
<dbReference type="CDD" id="cd24149">
    <property type="entry name" value="AGPR_N_ARG5_6_like"/>
    <property type="match status" value="1"/>
</dbReference>
<evidence type="ECO:0000256" key="3">
    <source>
        <dbReference type="ARBA" id="ARBA00022605"/>
    </source>
</evidence>
<name>A0A7C8IUP4_9PEZI</name>
<dbReference type="GO" id="GO:0003942">
    <property type="term" value="F:N-acetyl-gamma-glutamyl-phosphate reductase activity"/>
    <property type="evidence" value="ECO:0007669"/>
    <property type="project" value="InterPro"/>
</dbReference>
<dbReference type="InterPro" id="IPR058924">
    <property type="entry name" value="AGPR_dimerisation_dom"/>
</dbReference>
<dbReference type="PANTHER" id="PTHR32338:SF10">
    <property type="entry name" value="N-ACETYL-GAMMA-GLUTAMYL-PHOSPHATE REDUCTASE, CHLOROPLASTIC-RELATED"/>
    <property type="match status" value="1"/>
</dbReference>
<dbReference type="SUPFAM" id="SSF55347">
    <property type="entry name" value="Glyceraldehyde-3-phosphate dehydrogenase-like, C-terminal domain"/>
    <property type="match status" value="1"/>
</dbReference>
<feature type="active site" evidence="6">
    <location>
        <position position="184"/>
    </location>
</feature>
<dbReference type="SUPFAM" id="SSF51735">
    <property type="entry name" value="NAD(P)-binding Rossmann-fold domains"/>
    <property type="match status" value="1"/>
</dbReference>
<dbReference type="InterPro" id="IPR023013">
    <property type="entry name" value="AGPR_AS"/>
</dbReference>
<dbReference type="GO" id="GO:0051287">
    <property type="term" value="F:NAD binding"/>
    <property type="evidence" value="ECO:0007669"/>
    <property type="project" value="InterPro"/>
</dbReference>
<evidence type="ECO:0000256" key="1">
    <source>
        <dbReference type="ARBA" id="ARBA00004862"/>
    </source>
</evidence>
<comment type="caution">
    <text evidence="8">The sequence shown here is derived from an EMBL/GenBank/DDBJ whole genome shotgun (WGS) entry which is preliminary data.</text>
</comment>
<evidence type="ECO:0000256" key="4">
    <source>
        <dbReference type="ARBA" id="ARBA00022857"/>
    </source>
</evidence>
<dbReference type="NCBIfam" id="TIGR01850">
    <property type="entry name" value="argC"/>
    <property type="match status" value="1"/>
</dbReference>
<dbReference type="PROSITE" id="PS01224">
    <property type="entry name" value="ARGC"/>
    <property type="match status" value="1"/>
</dbReference>
<evidence type="ECO:0000256" key="2">
    <source>
        <dbReference type="ARBA" id="ARBA00022571"/>
    </source>
</evidence>
<evidence type="ECO:0000259" key="7">
    <source>
        <dbReference type="SMART" id="SM00859"/>
    </source>
</evidence>
<keyword evidence="5" id="KW-0560">Oxidoreductase</keyword>
<keyword evidence="3" id="KW-0028">Amino-acid biosynthesis</keyword>
<dbReference type="UniPathway" id="UPA00068">
    <property type="reaction ID" value="UER00108"/>
</dbReference>
<dbReference type="Pfam" id="PF01118">
    <property type="entry name" value="Semialdhyde_dh"/>
    <property type="match status" value="1"/>
</dbReference>
<dbReference type="InParanoid" id="A0A7C8IUP4"/>
<dbReference type="InterPro" id="IPR036291">
    <property type="entry name" value="NAD(P)-bd_dom_sf"/>
</dbReference>
<evidence type="ECO:0000256" key="6">
    <source>
        <dbReference type="PROSITE-ProRule" id="PRU10010"/>
    </source>
</evidence>
<keyword evidence="2" id="KW-0055">Arginine biosynthesis</keyword>
<dbReference type="FunFam" id="3.30.360.10:FF:000019">
    <property type="entry name" value="Bifunctional acetylglutamate kinase/N-acetyl-gamma-glutamyl-phosphate reductase"/>
    <property type="match status" value="1"/>
</dbReference>